<feature type="compositionally biased region" description="Polar residues" evidence="11">
    <location>
        <begin position="1108"/>
        <end position="1124"/>
    </location>
</feature>
<dbReference type="InterPro" id="IPR036390">
    <property type="entry name" value="WH_DNA-bd_sf"/>
</dbReference>
<feature type="region of interest" description="Disordered" evidence="11">
    <location>
        <begin position="1"/>
        <end position="58"/>
    </location>
</feature>
<proteinExistence type="inferred from homology"/>
<dbReference type="STRING" id="554155.C5FL91"/>
<dbReference type="Gene3D" id="3.40.50.300">
    <property type="entry name" value="P-loop containing nucleotide triphosphate hydrolases"/>
    <property type="match status" value="2"/>
</dbReference>
<dbReference type="SMART" id="SM00973">
    <property type="entry name" value="Sec63"/>
    <property type="match status" value="1"/>
</dbReference>
<dbReference type="SUPFAM" id="SSF46785">
    <property type="entry name" value="Winged helix' DNA-binding domain"/>
    <property type="match status" value="1"/>
</dbReference>
<evidence type="ECO:0000256" key="8">
    <source>
        <dbReference type="ARBA" id="ARBA00034617"/>
    </source>
</evidence>
<protein>
    <recommendedName>
        <fullName evidence="9">DNA 3'-5' helicase</fullName>
        <ecNumber evidence="9">5.6.2.4</ecNumber>
    </recommendedName>
</protein>
<evidence type="ECO:0000256" key="11">
    <source>
        <dbReference type="SAM" id="MobiDB-lite"/>
    </source>
</evidence>
<gene>
    <name evidence="14" type="ORF">MCYG_03282</name>
</gene>
<keyword evidence="6" id="KW-0413">Isomerase</keyword>
<comment type="catalytic activity">
    <reaction evidence="8">
        <text>Couples ATP hydrolysis with the unwinding of duplex DNA by translocating in the 3'-5' direction.</text>
        <dbReference type="EC" id="5.6.2.4"/>
    </reaction>
</comment>
<comment type="catalytic activity">
    <reaction evidence="10">
        <text>ATP + H2O = ADP + phosphate + H(+)</text>
        <dbReference type="Rhea" id="RHEA:13065"/>
        <dbReference type="ChEBI" id="CHEBI:15377"/>
        <dbReference type="ChEBI" id="CHEBI:15378"/>
        <dbReference type="ChEBI" id="CHEBI:30616"/>
        <dbReference type="ChEBI" id="CHEBI:43474"/>
        <dbReference type="ChEBI" id="CHEBI:456216"/>
        <dbReference type="EC" id="5.6.2.4"/>
    </reaction>
</comment>
<feature type="region of interest" description="Disordered" evidence="11">
    <location>
        <begin position="1145"/>
        <end position="1189"/>
    </location>
</feature>
<accession>C5FL91</accession>
<evidence type="ECO:0000313" key="15">
    <source>
        <dbReference type="Proteomes" id="UP000002035"/>
    </source>
</evidence>
<evidence type="ECO:0000256" key="4">
    <source>
        <dbReference type="ARBA" id="ARBA00022806"/>
    </source>
</evidence>
<dbReference type="PROSITE" id="PS51194">
    <property type="entry name" value="HELICASE_CTER"/>
    <property type="match status" value="1"/>
</dbReference>
<evidence type="ECO:0000256" key="10">
    <source>
        <dbReference type="ARBA" id="ARBA00048988"/>
    </source>
</evidence>
<dbReference type="RefSeq" id="XP_002847776.1">
    <property type="nucleotide sequence ID" value="XM_002847730.1"/>
</dbReference>
<evidence type="ECO:0000256" key="1">
    <source>
        <dbReference type="ARBA" id="ARBA00010140"/>
    </source>
</evidence>
<dbReference type="FunFam" id="1.10.10.10:FF:000012">
    <property type="entry name" value="U5 small nuclear ribonucleoprotein helicase"/>
    <property type="match status" value="1"/>
</dbReference>
<dbReference type="GeneID" id="9230538"/>
<feature type="domain" description="Helicase C-terminal" evidence="13">
    <location>
        <begin position="448"/>
        <end position="636"/>
    </location>
</feature>
<dbReference type="InterPro" id="IPR014001">
    <property type="entry name" value="Helicase_ATP-bd"/>
</dbReference>
<dbReference type="Pfam" id="PF02889">
    <property type="entry name" value="Sec63"/>
    <property type="match status" value="1"/>
</dbReference>
<keyword evidence="2" id="KW-0547">Nucleotide-binding</keyword>
<dbReference type="GO" id="GO:0043138">
    <property type="term" value="F:3'-5' DNA helicase activity"/>
    <property type="evidence" value="ECO:0007669"/>
    <property type="project" value="UniProtKB-EC"/>
</dbReference>
<dbReference type="GO" id="GO:0003676">
    <property type="term" value="F:nucleic acid binding"/>
    <property type="evidence" value="ECO:0007669"/>
    <property type="project" value="InterPro"/>
</dbReference>
<keyword evidence="3" id="KW-0378">Hydrolase</keyword>
<evidence type="ECO:0000256" key="2">
    <source>
        <dbReference type="ARBA" id="ARBA00022741"/>
    </source>
</evidence>
<evidence type="ECO:0000256" key="9">
    <source>
        <dbReference type="ARBA" id="ARBA00034808"/>
    </source>
</evidence>
<evidence type="ECO:0000259" key="12">
    <source>
        <dbReference type="PROSITE" id="PS51192"/>
    </source>
</evidence>
<dbReference type="InterPro" id="IPR001650">
    <property type="entry name" value="Helicase_C-like"/>
</dbReference>
<evidence type="ECO:0000256" key="3">
    <source>
        <dbReference type="ARBA" id="ARBA00022801"/>
    </source>
</evidence>
<reference evidence="15" key="1">
    <citation type="journal article" date="2012" name="MBio">
        <title>Comparative genome analysis of Trichophyton rubrum and related dermatophytes reveals candidate genes involved in infection.</title>
        <authorList>
            <person name="Martinez D.A."/>
            <person name="Oliver B.G."/>
            <person name="Graeser Y."/>
            <person name="Goldberg J.M."/>
            <person name="Li W."/>
            <person name="Martinez-Rossi N.M."/>
            <person name="Monod M."/>
            <person name="Shelest E."/>
            <person name="Barton R.C."/>
            <person name="Birch E."/>
            <person name="Brakhage A.A."/>
            <person name="Chen Z."/>
            <person name="Gurr S.J."/>
            <person name="Heiman D."/>
            <person name="Heitman J."/>
            <person name="Kosti I."/>
            <person name="Rossi A."/>
            <person name="Saif S."/>
            <person name="Samalova M."/>
            <person name="Saunders C.W."/>
            <person name="Shea T."/>
            <person name="Summerbell R.C."/>
            <person name="Xu J."/>
            <person name="Young S."/>
            <person name="Zeng Q."/>
            <person name="Birren B.W."/>
            <person name="Cuomo C.A."/>
            <person name="White T.C."/>
        </authorList>
    </citation>
    <scope>NUCLEOTIDE SEQUENCE [LARGE SCALE GENOMIC DNA]</scope>
    <source>
        <strain evidence="15">ATCC MYA-4605 / CBS 113480</strain>
    </source>
</reference>
<dbReference type="InterPro" id="IPR011545">
    <property type="entry name" value="DEAD/DEAH_box_helicase_dom"/>
</dbReference>
<organism evidence="14 15">
    <name type="scientific">Arthroderma otae (strain ATCC MYA-4605 / CBS 113480)</name>
    <name type="common">Microsporum canis</name>
    <dbReference type="NCBI Taxonomy" id="554155"/>
    <lineage>
        <taxon>Eukaryota</taxon>
        <taxon>Fungi</taxon>
        <taxon>Dikarya</taxon>
        <taxon>Ascomycota</taxon>
        <taxon>Pezizomycotina</taxon>
        <taxon>Eurotiomycetes</taxon>
        <taxon>Eurotiomycetidae</taxon>
        <taxon>Onygenales</taxon>
        <taxon>Arthrodermataceae</taxon>
        <taxon>Microsporum</taxon>
    </lineage>
</organism>
<dbReference type="EC" id="5.6.2.4" evidence="9"/>
<dbReference type="eggNOG" id="KOG0952">
    <property type="taxonomic scope" value="Eukaryota"/>
</dbReference>
<dbReference type="Gene3D" id="1.10.10.10">
    <property type="entry name" value="Winged helix-like DNA-binding domain superfamily/Winged helix DNA-binding domain"/>
    <property type="match status" value="1"/>
</dbReference>
<name>C5FL91_ARTOC</name>
<dbReference type="InterPro" id="IPR057842">
    <property type="entry name" value="WH_MER3"/>
</dbReference>
<evidence type="ECO:0000313" key="14">
    <source>
        <dbReference type="EMBL" id="EEQ30463.1"/>
    </source>
</evidence>
<dbReference type="Pfam" id="PF00271">
    <property type="entry name" value="Helicase_C"/>
    <property type="match status" value="1"/>
</dbReference>
<comment type="similarity">
    <text evidence="1">Belongs to the helicase family. SKI2 subfamily.</text>
</comment>
<dbReference type="SUPFAM" id="SSF158702">
    <property type="entry name" value="Sec63 N-terminal domain-like"/>
    <property type="match status" value="1"/>
</dbReference>
<feature type="compositionally biased region" description="Basic and acidic residues" evidence="11">
    <location>
        <begin position="1145"/>
        <end position="1161"/>
    </location>
</feature>
<dbReference type="SMART" id="SM00490">
    <property type="entry name" value="HELICc"/>
    <property type="match status" value="1"/>
</dbReference>
<sequence>MASNSSQSNFRSLLSTFRSPNCRPTRRLGTLEADGSPKKRGHRNPLLPNYAESGDQQQIPHAESHMVDDDIPLDAFDKELLSQLGQGVPMYEVKKMPHSEPFSTPLHRGRPTAFSSSNTLITPPFRPVASSSSELESPLSLSLGIEGSHEGKLHEREFDVHKSPHWPSARAVDSPNCFSPFQSPAMAKSPEIQLKHAPPMVQGIRLVSTRELPDRFRTIFPFPVFNAIQSKTFSIIYHRVDNVVLSAPTGSGKTVIMELAICKLVSDLKDTRFKAIYLAPTKSLCSERCRDWRTKFAPLDLQCAELTGDTDQIQIRNVQQASIIITTPEKWDSMTRKWKDHMRLMQLIKLVLIDEVHILKEVRGATLEAIVSRMKSVNSNVRFVALSATVPNSEDIASWLGKDPTNQHLPAHRERFGEEFRPVRLQKFVYGYQSNGNDFAFDRVCEAKLPDILAKHSSKKPILVFCCTRNSAITTSKNLAKLWSSANPPQRLWRSPTKPVQVQNADLSGVVITGVAFHHAGLDTSDRHAIETGFLSGQINVICCTSTLAVGVNLPCHLVVIKNTVSWQDGGCREYADLEMMQMLGRAGRPQFDDSAVGVILTRKERVAHYEKLVAGSEPLESCLHLNLIDHLNAEIGLGTVTDIESAIRWLLGTFFFVRLQRNPTYYKLKEGGNRADEEELLRRICENDLELLQENELVTLVAPLKSTELGDAMARYYVKFDTMRLFLSLPRKAKMSEILSVIAQADEFRDIRLKPGEKSLYKEINKGNGIKFPMKTDINLSAHKITLLIQSELGAVEFPSNEQYQKHRLSFQQDKSMVFSHTNRIIRCIIDCQLARGDAVSARHALELSRSLGAKAWDDSVLQLKQIDQIGIVAVRKLASAGITNMEQLEAAEPLRIETLLSRNPPFGMKLLARVADFPKPRVSLKEVGKDIKPGKAHRVKFSADIGFLNEKVPLFFQKRQIYVCFLAEVSDGRIIDFRRIHWDHETSRTPAHPPQVTIRIMGSEKVDFAPPETLLQQEDLDNFSDNPLNYSDFIPEVTIGSIQRSISAKVKKTISRGNSSVASEPVQLDNGKWACYHRCKDKTTCKHLCCREGTDRPPKLNKKQLTEISSQKTQPGHASQPHSRIAKDNIKLERHVEIIDLTKPESTKAKGILHKEETRNPSSKRRGRNATPTPHNSCKRRTCSPLSDDTVDPLQLPFPARKTSTTNHNLLTVDGFGDFESLMGDFESFSSEDDFSAEKRRSQGSTCATTTNDMIFEELGDLYVEEDTMSSNGIDYNSYLNHNHTKRRMTPSDIIPSEKLGNKPCISSFQGNSHEEIPESIPQNIKRKLLSLPANLSRCDTDISSVGHREENCFSSTAESSVTEKRIFDHRTSSGKGNQDVFLWTPSKRRKSDPAITQASMLKETTTYNFQRKPNNPRAKNTEEKIDPLLLQEFGAVAEFY</sequence>
<dbReference type="GO" id="GO:0016787">
    <property type="term" value="F:hydrolase activity"/>
    <property type="evidence" value="ECO:0007669"/>
    <property type="project" value="UniProtKB-KW"/>
</dbReference>
<dbReference type="Pfam" id="PF00270">
    <property type="entry name" value="DEAD"/>
    <property type="match status" value="1"/>
</dbReference>
<feature type="region of interest" description="Disordered" evidence="11">
    <location>
        <begin position="114"/>
        <end position="133"/>
    </location>
</feature>
<dbReference type="InterPro" id="IPR004179">
    <property type="entry name" value="Sec63-dom"/>
</dbReference>
<evidence type="ECO:0000256" key="5">
    <source>
        <dbReference type="ARBA" id="ARBA00022840"/>
    </source>
</evidence>
<keyword evidence="7" id="KW-0469">Meiosis</keyword>
<dbReference type="SUPFAM" id="SSF52540">
    <property type="entry name" value="P-loop containing nucleoside triphosphate hydrolases"/>
    <property type="match status" value="1"/>
</dbReference>
<dbReference type="CDD" id="cd18795">
    <property type="entry name" value="SF2_C_Ski2"/>
    <property type="match status" value="1"/>
</dbReference>
<dbReference type="OMA" id="EEFRPCQ"/>
<dbReference type="GO" id="GO:0005524">
    <property type="term" value="F:ATP binding"/>
    <property type="evidence" value="ECO:0007669"/>
    <property type="project" value="UniProtKB-KW"/>
</dbReference>
<evidence type="ECO:0000256" key="6">
    <source>
        <dbReference type="ARBA" id="ARBA00023235"/>
    </source>
</evidence>
<dbReference type="VEuPathDB" id="FungiDB:MCYG_03282"/>
<dbReference type="PROSITE" id="PS51192">
    <property type="entry name" value="HELICASE_ATP_BIND_1"/>
    <property type="match status" value="1"/>
</dbReference>
<evidence type="ECO:0000259" key="13">
    <source>
        <dbReference type="PROSITE" id="PS51194"/>
    </source>
</evidence>
<dbReference type="InterPro" id="IPR052247">
    <property type="entry name" value="Meiotic_Crossover_Helicase"/>
</dbReference>
<dbReference type="GO" id="GO:0007131">
    <property type="term" value="P:reciprocal meiotic recombination"/>
    <property type="evidence" value="ECO:0007669"/>
    <property type="project" value="UniProtKB-ARBA"/>
</dbReference>
<keyword evidence="5" id="KW-0067">ATP-binding</keyword>
<dbReference type="HOGENOM" id="CLU_000335_0_4_1"/>
<dbReference type="EMBL" id="DS995703">
    <property type="protein sequence ID" value="EEQ30463.1"/>
    <property type="molecule type" value="Genomic_DNA"/>
</dbReference>
<feature type="region of interest" description="Disordered" evidence="11">
    <location>
        <begin position="1098"/>
        <end position="1128"/>
    </location>
</feature>
<dbReference type="SMART" id="SM00487">
    <property type="entry name" value="DEXDc"/>
    <property type="match status" value="1"/>
</dbReference>
<dbReference type="InterPro" id="IPR027417">
    <property type="entry name" value="P-loop_NTPase"/>
</dbReference>
<dbReference type="FunFam" id="3.40.50.300:FF:001076">
    <property type="entry name" value="ATP-dependent DNA helicase MER3"/>
    <property type="match status" value="1"/>
</dbReference>
<dbReference type="FunFam" id="1.10.3380.10:FF:000012">
    <property type="entry name" value="DEAD/DEAH box DNA helicase"/>
    <property type="match status" value="1"/>
</dbReference>
<keyword evidence="4 14" id="KW-0347">Helicase</keyword>
<keyword evidence="15" id="KW-1185">Reference proteome</keyword>
<dbReference type="Proteomes" id="UP000002035">
    <property type="component" value="Unassembled WGS sequence"/>
</dbReference>
<dbReference type="PANTHER" id="PTHR47835:SF3">
    <property type="entry name" value="HELICASE FOR MEIOSIS 1"/>
    <property type="match status" value="1"/>
</dbReference>
<dbReference type="OrthoDB" id="5575at2759"/>
<dbReference type="Gene3D" id="1.10.3380.10">
    <property type="entry name" value="Sec63 N-terminal domain-like domain"/>
    <property type="match status" value="1"/>
</dbReference>
<feature type="compositionally biased region" description="Polar residues" evidence="11">
    <location>
        <begin position="1"/>
        <end position="19"/>
    </location>
</feature>
<dbReference type="PANTHER" id="PTHR47835">
    <property type="entry name" value="HFM1, ATP DEPENDENT DNA HELICASE HOMOLOG"/>
    <property type="match status" value="1"/>
</dbReference>
<evidence type="ECO:0000256" key="7">
    <source>
        <dbReference type="ARBA" id="ARBA00023254"/>
    </source>
</evidence>
<dbReference type="Pfam" id="PF23445">
    <property type="entry name" value="WHD_SNRNP200"/>
    <property type="match status" value="1"/>
</dbReference>
<dbReference type="InterPro" id="IPR036388">
    <property type="entry name" value="WH-like_DNA-bd_sf"/>
</dbReference>
<feature type="domain" description="Helicase ATP-binding" evidence="12">
    <location>
        <begin position="234"/>
        <end position="408"/>
    </location>
</feature>